<keyword evidence="5" id="KW-0325">Glycoprotein</keyword>
<keyword evidence="3" id="KW-0677">Repeat</keyword>
<evidence type="ECO:0000313" key="9">
    <source>
        <dbReference type="Proteomes" id="UP001431783"/>
    </source>
</evidence>
<dbReference type="AlphaFoldDB" id="A0AAW1U3P4"/>
<reference evidence="8 9" key="1">
    <citation type="submission" date="2023-03" db="EMBL/GenBank/DDBJ databases">
        <title>Genome insight into feeding habits of ladybird beetles.</title>
        <authorList>
            <person name="Li H.-S."/>
            <person name="Huang Y.-H."/>
            <person name="Pang H."/>
        </authorList>
    </citation>
    <scope>NUCLEOTIDE SEQUENCE [LARGE SCALE GENOMIC DNA]</scope>
    <source>
        <strain evidence="8">SYSU_2023b</strain>
        <tissue evidence="8">Whole body</tissue>
    </source>
</reference>
<dbReference type="InterPro" id="IPR036508">
    <property type="entry name" value="Chitin-bd_dom_sf"/>
</dbReference>
<dbReference type="GO" id="GO:0008061">
    <property type="term" value="F:chitin binding"/>
    <property type="evidence" value="ECO:0007669"/>
    <property type="project" value="UniProtKB-KW"/>
</dbReference>
<organism evidence="8 9">
    <name type="scientific">Henosepilachna vigintioctopunctata</name>
    <dbReference type="NCBI Taxonomy" id="420089"/>
    <lineage>
        <taxon>Eukaryota</taxon>
        <taxon>Metazoa</taxon>
        <taxon>Ecdysozoa</taxon>
        <taxon>Arthropoda</taxon>
        <taxon>Hexapoda</taxon>
        <taxon>Insecta</taxon>
        <taxon>Pterygota</taxon>
        <taxon>Neoptera</taxon>
        <taxon>Endopterygota</taxon>
        <taxon>Coleoptera</taxon>
        <taxon>Polyphaga</taxon>
        <taxon>Cucujiformia</taxon>
        <taxon>Coccinelloidea</taxon>
        <taxon>Coccinellidae</taxon>
        <taxon>Epilachninae</taxon>
        <taxon>Epilachnini</taxon>
        <taxon>Henosepilachna</taxon>
    </lineage>
</organism>
<dbReference type="Pfam" id="PF01607">
    <property type="entry name" value="CBM_14"/>
    <property type="match status" value="2"/>
</dbReference>
<dbReference type="PANTHER" id="PTHR23301:SF0">
    <property type="entry name" value="CHITIN-BINDING TYPE-2 DOMAIN-CONTAINING PROTEIN-RELATED"/>
    <property type="match status" value="1"/>
</dbReference>
<feature type="domain" description="Chitin-binding type-2" evidence="7">
    <location>
        <begin position="19"/>
        <end position="74"/>
    </location>
</feature>
<evidence type="ECO:0000256" key="3">
    <source>
        <dbReference type="ARBA" id="ARBA00022737"/>
    </source>
</evidence>
<dbReference type="PANTHER" id="PTHR23301">
    <property type="entry name" value="CHITIN BINDING PERITROPHIN-A"/>
    <property type="match status" value="1"/>
</dbReference>
<evidence type="ECO:0000256" key="4">
    <source>
        <dbReference type="ARBA" id="ARBA00023157"/>
    </source>
</evidence>
<keyword evidence="9" id="KW-1185">Reference proteome</keyword>
<dbReference type="SUPFAM" id="SSF57625">
    <property type="entry name" value="Invertebrate chitin-binding proteins"/>
    <property type="match status" value="2"/>
</dbReference>
<evidence type="ECO:0000313" key="8">
    <source>
        <dbReference type="EMBL" id="KAK9877549.1"/>
    </source>
</evidence>
<dbReference type="Proteomes" id="UP001431783">
    <property type="component" value="Unassembled WGS sequence"/>
</dbReference>
<evidence type="ECO:0000256" key="6">
    <source>
        <dbReference type="SAM" id="SignalP"/>
    </source>
</evidence>
<keyword evidence="2 6" id="KW-0732">Signal</keyword>
<dbReference type="PROSITE" id="PS50940">
    <property type="entry name" value="CHIT_BIND_II"/>
    <property type="match status" value="2"/>
</dbReference>
<dbReference type="SMART" id="SM00494">
    <property type="entry name" value="ChtBD2"/>
    <property type="match status" value="2"/>
</dbReference>
<feature type="signal peptide" evidence="6">
    <location>
        <begin position="1"/>
        <end position="17"/>
    </location>
</feature>
<dbReference type="InterPro" id="IPR051940">
    <property type="entry name" value="Chitin_bind-dev_reg"/>
</dbReference>
<dbReference type="GO" id="GO:0005576">
    <property type="term" value="C:extracellular region"/>
    <property type="evidence" value="ECO:0007669"/>
    <property type="project" value="InterPro"/>
</dbReference>
<keyword evidence="1" id="KW-0147">Chitin-binding</keyword>
<evidence type="ECO:0000256" key="1">
    <source>
        <dbReference type="ARBA" id="ARBA00022669"/>
    </source>
</evidence>
<name>A0AAW1U3P4_9CUCU</name>
<gene>
    <name evidence="8" type="ORF">WA026_018656</name>
</gene>
<keyword evidence="4" id="KW-1015">Disulfide bond</keyword>
<dbReference type="EMBL" id="JARQZJ010000042">
    <property type="protein sequence ID" value="KAK9877549.1"/>
    <property type="molecule type" value="Genomic_DNA"/>
</dbReference>
<evidence type="ECO:0000256" key="2">
    <source>
        <dbReference type="ARBA" id="ARBA00022729"/>
    </source>
</evidence>
<feature type="chain" id="PRO_5043777477" description="Chitin-binding type-2 domain-containing protein" evidence="6">
    <location>
        <begin position="18"/>
        <end position="134"/>
    </location>
</feature>
<accession>A0AAW1U3P4</accession>
<evidence type="ECO:0000256" key="5">
    <source>
        <dbReference type="ARBA" id="ARBA00023180"/>
    </source>
</evidence>
<sequence length="134" mass="14831">MIGILFSLFLFASSAIASLEPCENVGQLKPDTENCNNFYQCTNNGWVLLYCQPPTLFNPKILNCDWPANVECAKPSLLQALAPCENVGQLKPDPENCAGFYQCTNSGWAPLLCQPPTLFNPKILNCDWPQNVDC</sequence>
<proteinExistence type="predicted"/>
<evidence type="ECO:0000259" key="7">
    <source>
        <dbReference type="PROSITE" id="PS50940"/>
    </source>
</evidence>
<protein>
    <recommendedName>
        <fullName evidence="7">Chitin-binding type-2 domain-containing protein</fullName>
    </recommendedName>
</protein>
<dbReference type="Gene3D" id="2.170.140.10">
    <property type="entry name" value="Chitin binding domain"/>
    <property type="match status" value="2"/>
</dbReference>
<dbReference type="InterPro" id="IPR002557">
    <property type="entry name" value="Chitin-bd_dom"/>
</dbReference>
<comment type="caution">
    <text evidence="8">The sequence shown here is derived from an EMBL/GenBank/DDBJ whole genome shotgun (WGS) entry which is preliminary data.</text>
</comment>
<feature type="domain" description="Chitin-binding type-2" evidence="7">
    <location>
        <begin position="81"/>
        <end position="134"/>
    </location>
</feature>